<dbReference type="OrthoDB" id="1746725at2759"/>
<dbReference type="GO" id="GO:0030032">
    <property type="term" value="P:lamellipodium assembly"/>
    <property type="evidence" value="ECO:0007669"/>
    <property type="project" value="TreeGrafter"/>
</dbReference>
<feature type="compositionally biased region" description="Polar residues" evidence="9">
    <location>
        <begin position="347"/>
        <end position="358"/>
    </location>
</feature>
<keyword evidence="2" id="KW-0963">Cytoplasm</keyword>
<evidence type="ECO:0000313" key="13">
    <source>
        <dbReference type="RefSeq" id="XP_004374922.1"/>
    </source>
</evidence>
<comment type="subcellular location">
    <subcellularLocation>
        <location evidence="1">Cytoplasm</location>
    </subcellularLocation>
</comment>
<keyword evidence="4 8" id="KW-0479">Metal-binding</keyword>
<evidence type="ECO:0000259" key="11">
    <source>
        <dbReference type="PROSITE" id="PS51089"/>
    </source>
</evidence>
<evidence type="ECO:0000256" key="3">
    <source>
        <dbReference type="ARBA" id="ARBA00022553"/>
    </source>
</evidence>
<proteinExistence type="predicted"/>
<dbReference type="CTD" id="3983"/>
<dbReference type="SUPFAM" id="SSF47050">
    <property type="entry name" value="VHP, Villin headpiece domain"/>
    <property type="match status" value="1"/>
</dbReference>
<dbReference type="PANTHER" id="PTHR24213:SF18">
    <property type="entry name" value="ACTIN-BINDING LIM PROTEIN 1"/>
    <property type="match status" value="1"/>
</dbReference>
<dbReference type="FunFam" id="1.10.950.10:FF:000001">
    <property type="entry name" value="actin-binding LIM protein 1 isoform X2"/>
    <property type="match status" value="1"/>
</dbReference>
<feature type="domain" description="LIM zinc-binding" evidence="10">
    <location>
        <begin position="82"/>
        <end position="140"/>
    </location>
</feature>
<dbReference type="PROSITE" id="PS51089">
    <property type="entry name" value="HP"/>
    <property type="match status" value="1"/>
</dbReference>
<feature type="compositionally biased region" description="Low complexity" evidence="9">
    <location>
        <begin position="521"/>
        <end position="532"/>
    </location>
</feature>
<feature type="region of interest" description="Disordered" evidence="9">
    <location>
        <begin position="338"/>
        <end position="474"/>
    </location>
</feature>
<dbReference type="SUPFAM" id="SSF57716">
    <property type="entry name" value="Glucocorticoid receptor-like (DNA-binding domain)"/>
    <property type="match status" value="6"/>
</dbReference>
<keyword evidence="5" id="KW-0677">Repeat</keyword>
<dbReference type="AlphaFoldDB" id="A0A2Y9DIL6"/>
<dbReference type="InterPro" id="IPR036886">
    <property type="entry name" value="Villin_headpiece_dom_sf"/>
</dbReference>
<dbReference type="GO" id="GO:0060271">
    <property type="term" value="P:cilium assembly"/>
    <property type="evidence" value="ECO:0007669"/>
    <property type="project" value="TreeGrafter"/>
</dbReference>
<sequence>MVKEKVAPPQDAAPPSEKPVIHCHKCGEPCKGEVLRVQTRHFHIKCFTCKVCGCDLAQGGFFIKNGEYLCTLDYQRMYGTCCHGCGEFVEGEVVTALGKTYHPNCFACTICKRPFPPGDRVTFNGRDCLCQLCAQPMSSSPKEATCSSNCAGCGRDIKNGQALLALDKQWHLGCFKCKSCGKVLTGEYISKDGAPYCEKDYQGLFGVKCEACHQFITGKVLEAGDKHYHPSCARCSRCNQMFTEGEEMYLQGSTVWHPDCKQSTKTEEKLRPTRTSSESIYSRPGSSIPGSPGHTIYAKVDNEILDYKDLAAIPKVKAIYDIERPDLITYEPFYTSGYDDKQERQSLGESPRTLSPTPSAEGYQDVRDRMIHRSTSQGSINSPVYSRHSYTPTTSRSPQHFHRPGNEPSSGRNSPLPYRPDSRPLTPTYAQAPKHFHVPDQGINIYRKPPIYKQHGTDMRRRSSGREEDEEELLRRRQLQEEQLMKLNSGLGQLILKEEMEKESRERASLSASRYDSPINSASHAPSSKTSSLPGYGKNGLHRPVSTEFAQYNSYGDVSGGVRDYQTLPDGHMPGMRMDRGVSMPNMLEPKIFPYEMLMVTNRGRNKILRDVDRTRLERHLSPEVFREIFGMSIQEFDRLPLWRRNDMKKKAKLF</sequence>
<dbReference type="GO" id="GO:0005737">
    <property type="term" value="C:cytoplasm"/>
    <property type="evidence" value="ECO:0007669"/>
    <property type="project" value="UniProtKB-SubCell"/>
</dbReference>
<evidence type="ECO:0000259" key="10">
    <source>
        <dbReference type="PROSITE" id="PS50023"/>
    </source>
</evidence>
<dbReference type="Proteomes" id="UP000248480">
    <property type="component" value="Unplaced"/>
</dbReference>
<evidence type="ECO:0000256" key="8">
    <source>
        <dbReference type="PROSITE-ProRule" id="PRU00125"/>
    </source>
</evidence>
<keyword evidence="7 8" id="KW-0440">LIM domain</keyword>
<evidence type="ECO:0000256" key="7">
    <source>
        <dbReference type="ARBA" id="ARBA00023038"/>
    </source>
</evidence>
<feature type="region of interest" description="Disordered" evidence="9">
    <location>
        <begin position="263"/>
        <end position="294"/>
    </location>
</feature>
<evidence type="ECO:0000256" key="1">
    <source>
        <dbReference type="ARBA" id="ARBA00004496"/>
    </source>
</evidence>
<name>A0A2Y9DIL6_TRIMA</name>
<dbReference type="PROSITE" id="PS00478">
    <property type="entry name" value="LIM_DOMAIN_1"/>
    <property type="match status" value="3"/>
</dbReference>
<dbReference type="CDD" id="cd09328">
    <property type="entry name" value="LIM2_abLIM"/>
    <property type="match status" value="1"/>
</dbReference>
<evidence type="ECO:0000256" key="6">
    <source>
        <dbReference type="ARBA" id="ARBA00022833"/>
    </source>
</evidence>
<dbReference type="RefSeq" id="XP_004374922.1">
    <property type="nucleotide sequence ID" value="XM_004374865.2"/>
</dbReference>
<dbReference type="CDD" id="cd09330">
    <property type="entry name" value="LIM4_abLIM"/>
    <property type="match status" value="1"/>
</dbReference>
<dbReference type="Pfam" id="PF00412">
    <property type="entry name" value="LIM"/>
    <property type="match status" value="4"/>
</dbReference>
<gene>
    <name evidence="13" type="primary">ABLIM1</name>
</gene>
<dbReference type="GO" id="GO:0046872">
    <property type="term" value="F:metal ion binding"/>
    <property type="evidence" value="ECO:0007669"/>
    <property type="project" value="UniProtKB-KW"/>
</dbReference>
<dbReference type="InterPro" id="IPR001781">
    <property type="entry name" value="Znf_LIM"/>
</dbReference>
<accession>A0A2Y9DIL6</accession>
<evidence type="ECO:0000256" key="9">
    <source>
        <dbReference type="SAM" id="MobiDB-lite"/>
    </source>
</evidence>
<dbReference type="InterPro" id="IPR051618">
    <property type="entry name" value="Actin-binding_LIM"/>
</dbReference>
<evidence type="ECO:0000256" key="5">
    <source>
        <dbReference type="ARBA" id="ARBA00022737"/>
    </source>
</evidence>
<dbReference type="KEGG" id="tmu:101347995"/>
<dbReference type="Gene3D" id="2.10.110.10">
    <property type="entry name" value="Cysteine Rich Protein"/>
    <property type="match status" value="4"/>
</dbReference>
<evidence type="ECO:0000256" key="2">
    <source>
        <dbReference type="ARBA" id="ARBA00022490"/>
    </source>
</evidence>
<dbReference type="CDD" id="cd09329">
    <property type="entry name" value="LIM3_abLIM"/>
    <property type="match status" value="1"/>
</dbReference>
<feature type="compositionally biased region" description="Basic and acidic residues" evidence="9">
    <location>
        <begin position="455"/>
        <end position="466"/>
    </location>
</feature>
<keyword evidence="6 8" id="KW-0862">Zinc</keyword>
<feature type="domain" description="LIM zinc-binding" evidence="10">
    <location>
        <begin position="148"/>
        <end position="207"/>
    </location>
</feature>
<feature type="compositionally biased region" description="Low complexity" evidence="9">
    <location>
        <begin position="284"/>
        <end position="293"/>
    </location>
</feature>
<dbReference type="SMART" id="SM00153">
    <property type="entry name" value="VHP"/>
    <property type="match status" value="1"/>
</dbReference>
<feature type="domain" description="HP" evidence="11">
    <location>
        <begin position="587"/>
        <end position="655"/>
    </location>
</feature>
<dbReference type="PROSITE" id="PS50023">
    <property type="entry name" value="LIM_DOMAIN_2"/>
    <property type="match status" value="3"/>
</dbReference>
<protein>
    <submittedName>
        <fullName evidence="13">Actin-binding LIM protein 1 isoform X1</fullName>
    </submittedName>
</protein>
<dbReference type="Gene3D" id="1.10.950.10">
    <property type="entry name" value="Villin headpiece domain"/>
    <property type="match status" value="1"/>
</dbReference>
<dbReference type="Pfam" id="PF02209">
    <property type="entry name" value="VHP"/>
    <property type="match status" value="1"/>
</dbReference>
<keyword evidence="12" id="KW-1185">Reference proteome</keyword>
<dbReference type="GO" id="GO:0051015">
    <property type="term" value="F:actin filament binding"/>
    <property type="evidence" value="ECO:0007669"/>
    <property type="project" value="TreeGrafter"/>
</dbReference>
<feature type="domain" description="LIM zinc-binding" evidence="10">
    <location>
        <begin position="21"/>
        <end position="80"/>
    </location>
</feature>
<evidence type="ECO:0000256" key="4">
    <source>
        <dbReference type="ARBA" id="ARBA00022723"/>
    </source>
</evidence>
<dbReference type="InterPro" id="IPR003128">
    <property type="entry name" value="Villin_headpiece"/>
</dbReference>
<dbReference type="FunFam" id="2.10.110.10:FF:000007">
    <property type="entry name" value="actin-binding LIM protein 1 isoform X1"/>
    <property type="match status" value="1"/>
</dbReference>
<dbReference type="GO" id="GO:0007010">
    <property type="term" value="P:cytoskeleton organization"/>
    <property type="evidence" value="ECO:0007669"/>
    <property type="project" value="InterPro"/>
</dbReference>
<dbReference type="FunFam" id="2.10.110.10:FF:000024">
    <property type="entry name" value="actin-binding LIM protein 1 isoform X1"/>
    <property type="match status" value="1"/>
</dbReference>
<dbReference type="CDD" id="cd09327">
    <property type="entry name" value="LIM1_abLIM"/>
    <property type="match status" value="1"/>
</dbReference>
<reference evidence="13" key="1">
    <citation type="submission" date="2025-08" db="UniProtKB">
        <authorList>
            <consortium name="RefSeq"/>
        </authorList>
    </citation>
    <scope>IDENTIFICATION</scope>
</reference>
<dbReference type="SMART" id="SM00132">
    <property type="entry name" value="LIM"/>
    <property type="match status" value="4"/>
</dbReference>
<feature type="region of interest" description="Disordered" evidence="9">
    <location>
        <begin position="505"/>
        <end position="539"/>
    </location>
</feature>
<dbReference type="InterPro" id="IPR032402">
    <property type="entry name" value="AbLIM_anchor"/>
</dbReference>
<evidence type="ECO:0000313" key="12">
    <source>
        <dbReference type="Proteomes" id="UP000248480"/>
    </source>
</evidence>
<organism evidence="12 13">
    <name type="scientific">Trichechus manatus latirostris</name>
    <name type="common">Florida manatee</name>
    <dbReference type="NCBI Taxonomy" id="127582"/>
    <lineage>
        <taxon>Eukaryota</taxon>
        <taxon>Metazoa</taxon>
        <taxon>Chordata</taxon>
        <taxon>Craniata</taxon>
        <taxon>Vertebrata</taxon>
        <taxon>Euteleostomi</taxon>
        <taxon>Mammalia</taxon>
        <taxon>Eutheria</taxon>
        <taxon>Afrotheria</taxon>
        <taxon>Sirenia</taxon>
        <taxon>Trichechidae</taxon>
        <taxon>Trichechus</taxon>
    </lineage>
</organism>
<dbReference type="FunFam" id="2.10.110.10:FF:000004">
    <property type="entry name" value="actin-binding LIM protein 1 isoform X1"/>
    <property type="match status" value="1"/>
</dbReference>
<dbReference type="GO" id="GO:0001725">
    <property type="term" value="C:stress fiber"/>
    <property type="evidence" value="ECO:0007669"/>
    <property type="project" value="TreeGrafter"/>
</dbReference>
<dbReference type="PANTHER" id="PTHR24213">
    <property type="entry name" value="ACTIN-BINDING LIM PROTEIN"/>
    <property type="match status" value="1"/>
</dbReference>
<dbReference type="FunFam" id="2.10.110.10:FF:000003">
    <property type="entry name" value="actin-binding LIM protein 1 isoform X1"/>
    <property type="match status" value="1"/>
</dbReference>
<feature type="compositionally biased region" description="Polar residues" evidence="9">
    <location>
        <begin position="373"/>
        <end position="398"/>
    </location>
</feature>
<dbReference type="Pfam" id="PF16182">
    <property type="entry name" value="AbLIM_anchor"/>
    <property type="match status" value="1"/>
</dbReference>
<keyword evidence="3" id="KW-0597">Phosphoprotein</keyword>
<dbReference type="GeneID" id="101347995"/>